<evidence type="ECO:0000256" key="3">
    <source>
        <dbReference type="ARBA" id="ARBA00022729"/>
    </source>
</evidence>
<evidence type="ECO:0000313" key="7">
    <source>
        <dbReference type="EMBL" id="CAH2040379.1"/>
    </source>
</evidence>
<feature type="chain" id="PRO_5046845859" description="IGFBP N-terminal domain-containing protein" evidence="5">
    <location>
        <begin position="34"/>
        <end position="98"/>
    </location>
</feature>
<feature type="domain" description="IGFBP N-terminal" evidence="6">
    <location>
        <begin position="32"/>
        <end position="98"/>
    </location>
</feature>
<keyword evidence="8" id="KW-1185">Reference proteome</keyword>
<evidence type="ECO:0000256" key="4">
    <source>
        <dbReference type="ARBA" id="ARBA00023157"/>
    </source>
</evidence>
<dbReference type="PANTHER" id="PTHR14186">
    <property type="entry name" value="INSULIN-LIKE GROWTH FACTOR BINDING PROTEIN-RELATED"/>
    <property type="match status" value="1"/>
</dbReference>
<evidence type="ECO:0000259" key="6">
    <source>
        <dbReference type="PROSITE" id="PS51323"/>
    </source>
</evidence>
<feature type="non-terminal residue" evidence="7">
    <location>
        <position position="1"/>
    </location>
</feature>
<name>A0ABN8HS55_9NEOP</name>
<comment type="subcellular location">
    <subcellularLocation>
        <location evidence="1">Secreted</location>
    </subcellularLocation>
</comment>
<feature type="signal peptide" evidence="5">
    <location>
        <begin position="1"/>
        <end position="33"/>
    </location>
</feature>
<accession>A0ABN8HS55</accession>
<dbReference type="EMBL" id="OW152824">
    <property type="protein sequence ID" value="CAH2040379.1"/>
    <property type="molecule type" value="Genomic_DNA"/>
</dbReference>
<dbReference type="Pfam" id="PF00219">
    <property type="entry name" value="IGFBP"/>
    <property type="match status" value="1"/>
</dbReference>
<dbReference type="InterPro" id="IPR009030">
    <property type="entry name" value="Growth_fac_rcpt_cys_sf"/>
</dbReference>
<dbReference type="InterPro" id="IPR000867">
    <property type="entry name" value="IGFBP-like"/>
</dbReference>
<evidence type="ECO:0000313" key="8">
    <source>
        <dbReference type="Proteomes" id="UP000837857"/>
    </source>
</evidence>
<proteinExistence type="predicted"/>
<sequence>MPSHKGYVKSSMNKSRSWLAMVAVVVLASAVRGWDCVCNPRECEALEPSGCPGLGIVVWDPCRCCKVCARTLGEDCGGFRGTCEPGLKCFEGSCSPIT</sequence>
<keyword evidence="4" id="KW-1015">Disulfide bond</keyword>
<evidence type="ECO:0000256" key="1">
    <source>
        <dbReference type="ARBA" id="ARBA00004613"/>
    </source>
</evidence>
<gene>
    <name evidence="7" type="ORF">IPOD504_LOCUS2527</name>
</gene>
<dbReference type="PROSITE" id="PS51323">
    <property type="entry name" value="IGFBP_N_2"/>
    <property type="match status" value="1"/>
</dbReference>
<keyword evidence="2" id="KW-0964">Secreted</keyword>
<dbReference type="Gene3D" id="4.10.40.20">
    <property type="match status" value="1"/>
</dbReference>
<reference evidence="7" key="1">
    <citation type="submission" date="2022-03" db="EMBL/GenBank/DDBJ databases">
        <authorList>
            <person name="Martin H S."/>
        </authorList>
    </citation>
    <scope>NUCLEOTIDE SEQUENCE</scope>
</reference>
<dbReference type="InterPro" id="IPR011390">
    <property type="entry name" value="IGFBP_rP_mac25"/>
</dbReference>
<organism evidence="7 8">
    <name type="scientific">Iphiclides podalirius</name>
    <name type="common">scarce swallowtail</name>
    <dbReference type="NCBI Taxonomy" id="110791"/>
    <lineage>
        <taxon>Eukaryota</taxon>
        <taxon>Metazoa</taxon>
        <taxon>Ecdysozoa</taxon>
        <taxon>Arthropoda</taxon>
        <taxon>Hexapoda</taxon>
        <taxon>Insecta</taxon>
        <taxon>Pterygota</taxon>
        <taxon>Neoptera</taxon>
        <taxon>Endopterygota</taxon>
        <taxon>Lepidoptera</taxon>
        <taxon>Glossata</taxon>
        <taxon>Ditrysia</taxon>
        <taxon>Papilionoidea</taxon>
        <taxon>Papilionidae</taxon>
        <taxon>Papilioninae</taxon>
        <taxon>Iphiclides</taxon>
    </lineage>
</organism>
<evidence type="ECO:0000256" key="5">
    <source>
        <dbReference type="SAM" id="SignalP"/>
    </source>
</evidence>
<keyword evidence="3 5" id="KW-0732">Signal</keyword>
<dbReference type="Proteomes" id="UP000837857">
    <property type="component" value="Chromosome 12"/>
</dbReference>
<dbReference type="SUPFAM" id="SSF57184">
    <property type="entry name" value="Growth factor receptor domain"/>
    <property type="match status" value="1"/>
</dbReference>
<protein>
    <recommendedName>
        <fullName evidence="6">IGFBP N-terminal domain-containing protein</fullName>
    </recommendedName>
</protein>
<dbReference type="PANTHER" id="PTHR14186:SF20">
    <property type="entry name" value="CYSTEINE-RICH MOTOR NEURON 1 PROTEIN-LIKE"/>
    <property type="match status" value="1"/>
</dbReference>
<evidence type="ECO:0000256" key="2">
    <source>
        <dbReference type="ARBA" id="ARBA00022525"/>
    </source>
</evidence>